<keyword evidence="2" id="KW-0479">Metal-binding</keyword>
<dbReference type="NCBIfam" id="TIGR00040">
    <property type="entry name" value="yfcE"/>
    <property type="match status" value="1"/>
</dbReference>
<feature type="domain" description="Calcineurin-like phosphoesterase" evidence="3">
    <location>
        <begin position="1"/>
        <end position="147"/>
    </location>
</feature>
<gene>
    <name evidence="4" type="ORF">IAA08_10100</name>
</gene>
<dbReference type="Gene3D" id="3.60.21.10">
    <property type="match status" value="1"/>
</dbReference>
<dbReference type="Pfam" id="PF12850">
    <property type="entry name" value="Metallophos_2"/>
    <property type="match status" value="1"/>
</dbReference>
<protein>
    <recommendedName>
        <fullName evidence="2">Phosphoesterase</fullName>
        <ecNumber evidence="2">3.1.4.-</ecNumber>
    </recommendedName>
</protein>
<dbReference type="InterPro" id="IPR024654">
    <property type="entry name" value="Calcineurin-like_PHP_lpxH"/>
</dbReference>
<dbReference type="SUPFAM" id="SSF56300">
    <property type="entry name" value="Metallo-dependent phosphatases"/>
    <property type="match status" value="1"/>
</dbReference>
<comment type="cofactor">
    <cofactor evidence="2">
        <name>a divalent metal cation</name>
        <dbReference type="ChEBI" id="CHEBI:60240"/>
    </cofactor>
</comment>
<dbReference type="InterPro" id="IPR029052">
    <property type="entry name" value="Metallo-depent_PP-like"/>
</dbReference>
<dbReference type="GO" id="GO:0046872">
    <property type="term" value="F:metal ion binding"/>
    <property type="evidence" value="ECO:0007669"/>
    <property type="project" value="UniProtKB-KW"/>
</dbReference>
<evidence type="ECO:0000313" key="4">
    <source>
        <dbReference type="EMBL" id="HIZ08270.1"/>
    </source>
</evidence>
<proteinExistence type="inferred from homology"/>
<dbReference type="Proteomes" id="UP000824024">
    <property type="component" value="Unassembled WGS sequence"/>
</dbReference>
<dbReference type="CDD" id="cd00841">
    <property type="entry name" value="MPP_YfcE"/>
    <property type="match status" value="1"/>
</dbReference>
<reference evidence="4" key="1">
    <citation type="journal article" date="2021" name="PeerJ">
        <title>Extensive microbial diversity within the chicken gut microbiome revealed by metagenomics and culture.</title>
        <authorList>
            <person name="Gilroy R."/>
            <person name="Ravi A."/>
            <person name="Getino M."/>
            <person name="Pursley I."/>
            <person name="Horton D.L."/>
            <person name="Alikhan N.F."/>
            <person name="Baker D."/>
            <person name="Gharbi K."/>
            <person name="Hall N."/>
            <person name="Watson M."/>
            <person name="Adriaenssens E.M."/>
            <person name="Foster-Nyarko E."/>
            <person name="Jarju S."/>
            <person name="Secka A."/>
            <person name="Antonio M."/>
            <person name="Oren A."/>
            <person name="Chaudhuri R.R."/>
            <person name="La Ragione R."/>
            <person name="Hildebrand F."/>
            <person name="Pallen M.J."/>
        </authorList>
    </citation>
    <scope>NUCLEOTIDE SEQUENCE</scope>
    <source>
        <strain evidence="4">CHK192-9172</strain>
    </source>
</reference>
<name>A0A9D2D484_9FIRM</name>
<dbReference type="AlphaFoldDB" id="A0A9D2D484"/>
<dbReference type="EC" id="3.1.4.-" evidence="2"/>
<evidence type="ECO:0000259" key="3">
    <source>
        <dbReference type="Pfam" id="PF12850"/>
    </source>
</evidence>
<dbReference type="InterPro" id="IPR000979">
    <property type="entry name" value="Phosphodiesterase_MJ0936/Vps29"/>
</dbReference>
<evidence type="ECO:0000256" key="1">
    <source>
        <dbReference type="ARBA" id="ARBA00008950"/>
    </source>
</evidence>
<evidence type="ECO:0000256" key="2">
    <source>
        <dbReference type="RuleBase" id="RU362039"/>
    </source>
</evidence>
<comment type="similarity">
    <text evidence="1 2">Belongs to the metallophosphoesterase superfamily. YfcE family.</text>
</comment>
<dbReference type="InterPro" id="IPR041802">
    <property type="entry name" value="MPP_YfcE"/>
</dbReference>
<accession>A0A9D2D484</accession>
<dbReference type="PANTHER" id="PTHR11124">
    <property type="entry name" value="VACUOLAR SORTING PROTEIN VPS29"/>
    <property type="match status" value="1"/>
</dbReference>
<organism evidence="4 5">
    <name type="scientific">Candidatus Eubacterium avistercoris</name>
    <dbReference type="NCBI Taxonomy" id="2838567"/>
    <lineage>
        <taxon>Bacteria</taxon>
        <taxon>Bacillati</taxon>
        <taxon>Bacillota</taxon>
        <taxon>Clostridia</taxon>
        <taxon>Eubacteriales</taxon>
        <taxon>Eubacteriaceae</taxon>
        <taxon>Eubacterium</taxon>
    </lineage>
</organism>
<dbReference type="GO" id="GO:0016787">
    <property type="term" value="F:hydrolase activity"/>
    <property type="evidence" value="ECO:0007669"/>
    <property type="project" value="UniProtKB-UniRule"/>
</dbReference>
<comment type="caution">
    <text evidence="4">The sequence shown here is derived from an EMBL/GenBank/DDBJ whole genome shotgun (WGS) entry which is preliminary data.</text>
</comment>
<sequence>MKFLVVSDTHGRHDYLKKVLAEKNQYDRILHLGDVEGGEAEIEKMSACPVDFVKGNMDGLAELAEEKLIYAETHKIWMIHGHTEGISTGMEKLVRDAKERDADIVLFGHTHHPLLTKREGLTILNPGSISFPRPLGKNPSYGIIETNGNGGMKAEIRYVTG</sequence>
<evidence type="ECO:0000313" key="5">
    <source>
        <dbReference type="Proteomes" id="UP000824024"/>
    </source>
</evidence>
<reference evidence="4" key="2">
    <citation type="submission" date="2021-04" db="EMBL/GenBank/DDBJ databases">
        <authorList>
            <person name="Gilroy R."/>
        </authorList>
    </citation>
    <scope>NUCLEOTIDE SEQUENCE</scope>
    <source>
        <strain evidence="4">CHK192-9172</strain>
    </source>
</reference>
<dbReference type="EMBL" id="DXCH01000272">
    <property type="protein sequence ID" value="HIZ08270.1"/>
    <property type="molecule type" value="Genomic_DNA"/>
</dbReference>